<name>A0AAD9XAJ3_9ROSI</name>
<sequence>MVGSVRFAAELYLVHHAEDDSAAVNSFLYQFGLDSVDFSYTGATSPNNWGMLKPEYALCSSRKNQSPINIVQSNSLLNKFSAELHLFHKADDGITTVNGILYQNGNSHSKVDPILAKLHYNGDIGGIEINGKKYTSKEMHRHSLSEHLIDGQRFSTELLLGHKADHCSTVVNGILYQNGNSPSKVDPFLAKLGDALKRLAENNQVTQVDVGILNTEPLTQNYRRFYRYLGSFTTPACKEDVIWTILGEVKLISQKQVASLKAPLTPEYKDNARLVQLLNVRQIELEYLITK</sequence>
<dbReference type="SUPFAM" id="SSF51069">
    <property type="entry name" value="Carbonic anhydrase"/>
    <property type="match status" value="1"/>
</dbReference>
<dbReference type="GO" id="GO:0009570">
    <property type="term" value="C:chloroplast stroma"/>
    <property type="evidence" value="ECO:0007669"/>
    <property type="project" value="UniProtKB-SubCell"/>
</dbReference>
<dbReference type="GO" id="GO:0008270">
    <property type="term" value="F:zinc ion binding"/>
    <property type="evidence" value="ECO:0007669"/>
    <property type="project" value="InterPro"/>
</dbReference>
<dbReference type="PANTHER" id="PTHR18952:SF236">
    <property type="entry name" value="ALPHA CARBONIC ANHYDRASE 1, CHLOROPLASTIC"/>
    <property type="match status" value="1"/>
</dbReference>
<evidence type="ECO:0000313" key="7">
    <source>
        <dbReference type="Proteomes" id="UP001280121"/>
    </source>
</evidence>
<organism evidence="6 7">
    <name type="scientific">Dipteronia dyeriana</name>
    <dbReference type="NCBI Taxonomy" id="168575"/>
    <lineage>
        <taxon>Eukaryota</taxon>
        <taxon>Viridiplantae</taxon>
        <taxon>Streptophyta</taxon>
        <taxon>Embryophyta</taxon>
        <taxon>Tracheophyta</taxon>
        <taxon>Spermatophyta</taxon>
        <taxon>Magnoliopsida</taxon>
        <taxon>eudicotyledons</taxon>
        <taxon>Gunneridae</taxon>
        <taxon>Pentapetalae</taxon>
        <taxon>rosids</taxon>
        <taxon>malvids</taxon>
        <taxon>Sapindales</taxon>
        <taxon>Sapindaceae</taxon>
        <taxon>Hippocastanoideae</taxon>
        <taxon>Acereae</taxon>
        <taxon>Dipteronia</taxon>
    </lineage>
</organism>
<dbReference type="SMART" id="SM01057">
    <property type="entry name" value="Carb_anhydrase"/>
    <property type="match status" value="1"/>
</dbReference>
<dbReference type="PROSITE" id="PS51144">
    <property type="entry name" value="ALPHA_CA_2"/>
    <property type="match status" value="1"/>
</dbReference>
<comment type="catalytic activity">
    <reaction evidence="4">
        <text>hydrogencarbonate + H(+) = CO2 + H2O</text>
        <dbReference type="Rhea" id="RHEA:10748"/>
        <dbReference type="ChEBI" id="CHEBI:15377"/>
        <dbReference type="ChEBI" id="CHEBI:15378"/>
        <dbReference type="ChEBI" id="CHEBI:16526"/>
        <dbReference type="ChEBI" id="CHEBI:17544"/>
        <dbReference type="EC" id="4.2.1.1"/>
    </reaction>
</comment>
<accession>A0AAD9XAJ3</accession>
<dbReference type="InterPro" id="IPR036398">
    <property type="entry name" value="CA_dom_sf"/>
</dbReference>
<dbReference type="InterPro" id="IPR041891">
    <property type="entry name" value="Alpha_CA_prokaryot-like"/>
</dbReference>
<comment type="similarity">
    <text evidence="3">Belongs to the alpha-class carbonic anhydrase family.</text>
</comment>
<gene>
    <name evidence="6" type="ORF">Ddye_008855</name>
</gene>
<evidence type="ECO:0000256" key="4">
    <source>
        <dbReference type="ARBA" id="ARBA00048348"/>
    </source>
</evidence>
<dbReference type="PANTHER" id="PTHR18952">
    <property type="entry name" value="CARBONIC ANHYDRASE"/>
    <property type="match status" value="1"/>
</dbReference>
<evidence type="ECO:0000256" key="1">
    <source>
        <dbReference type="ARBA" id="ARBA00002904"/>
    </source>
</evidence>
<dbReference type="InterPro" id="IPR023561">
    <property type="entry name" value="Carbonic_anhydrase_a-class"/>
</dbReference>
<dbReference type="AlphaFoldDB" id="A0AAD9XAJ3"/>
<evidence type="ECO:0000256" key="2">
    <source>
        <dbReference type="ARBA" id="ARBA00004470"/>
    </source>
</evidence>
<protein>
    <recommendedName>
        <fullName evidence="5">Alpha-carbonic anhydrase domain-containing protein</fullName>
    </recommendedName>
</protein>
<dbReference type="Pfam" id="PF00194">
    <property type="entry name" value="Carb_anhydrase"/>
    <property type="match status" value="1"/>
</dbReference>
<evidence type="ECO:0000259" key="5">
    <source>
        <dbReference type="PROSITE" id="PS51144"/>
    </source>
</evidence>
<evidence type="ECO:0000256" key="3">
    <source>
        <dbReference type="ARBA" id="ARBA00006365"/>
    </source>
</evidence>
<evidence type="ECO:0000313" key="6">
    <source>
        <dbReference type="EMBL" id="KAK2655803.1"/>
    </source>
</evidence>
<dbReference type="GO" id="GO:0004089">
    <property type="term" value="F:carbonate dehydratase activity"/>
    <property type="evidence" value="ECO:0007669"/>
    <property type="project" value="UniProtKB-EC"/>
</dbReference>
<comment type="function">
    <text evidence="1">Reversible hydration of carbon dioxide.</text>
</comment>
<dbReference type="InterPro" id="IPR001148">
    <property type="entry name" value="CA_dom"/>
</dbReference>
<dbReference type="Proteomes" id="UP001280121">
    <property type="component" value="Unassembled WGS sequence"/>
</dbReference>
<dbReference type="EMBL" id="JANJYI010000003">
    <property type="protein sequence ID" value="KAK2655803.1"/>
    <property type="molecule type" value="Genomic_DNA"/>
</dbReference>
<feature type="domain" description="Alpha-carbonic anhydrase" evidence="5">
    <location>
        <begin position="36"/>
        <end position="287"/>
    </location>
</feature>
<dbReference type="GO" id="GO:0006730">
    <property type="term" value="P:one-carbon metabolic process"/>
    <property type="evidence" value="ECO:0007669"/>
    <property type="project" value="TreeGrafter"/>
</dbReference>
<comment type="caution">
    <text evidence="6">The sequence shown here is derived from an EMBL/GenBank/DDBJ whole genome shotgun (WGS) entry which is preliminary data.</text>
</comment>
<dbReference type="CDD" id="cd03124">
    <property type="entry name" value="alpha_CA_prokaryotic_like"/>
    <property type="match status" value="1"/>
</dbReference>
<dbReference type="Gene3D" id="3.10.200.10">
    <property type="entry name" value="Alpha carbonic anhydrase"/>
    <property type="match status" value="1"/>
</dbReference>
<proteinExistence type="inferred from homology"/>
<reference evidence="6" key="1">
    <citation type="journal article" date="2023" name="Plant J.">
        <title>Genome sequences and population genomics provide insights into the demographic history, inbreeding, and mutation load of two 'living fossil' tree species of Dipteronia.</title>
        <authorList>
            <person name="Feng Y."/>
            <person name="Comes H.P."/>
            <person name="Chen J."/>
            <person name="Zhu S."/>
            <person name="Lu R."/>
            <person name="Zhang X."/>
            <person name="Li P."/>
            <person name="Qiu J."/>
            <person name="Olsen K.M."/>
            <person name="Qiu Y."/>
        </authorList>
    </citation>
    <scope>NUCLEOTIDE SEQUENCE</scope>
    <source>
        <strain evidence="6">KIB01</strain>
    </source>
</reference>
<keyword evidence="7" id="KW-1185">Reference proteome</keyword>
<comment type="subcellular location">
    <subcellularLocation>
        <location evidence="2">Plastid</location>
        <location evidence="2">Chloroplast stroma</location>
    </subcellularLocation>
</comment>